<feature type="compositionally biased region" description="Low complexity" evidence="3">
    <location>
        <begin position="322"/>
        <end position="358"/>
    </location>
</feature>
<dbReference type="InterPro" id="IPR011333">
    <property type="entry name" value="SKP1/BTB/POZ_sf"/>
</dbReference>
<dbReference type="GO" id="GO:0008270">
    <property type="term" value="F:zinc ion binding"/>
    <property type="evidence" value="ECO:0007669"/>
    <property type="project" value="UniProtKB-KW"/>
</dbReference>
<dbReference type="GO" id="GO:0048666">
    <property type="term" value="P:neuron development"/>
    <property type="evidence" value="ECO:0007669"/>
    <property type="project" value="UniProtKB-ARBA"/>
</dbReference>
<dbReference type="GO" id="GO:0006357">
    <property type="term" value="P:regulation of transcription by RNA polymerase II"/>
    <property type="evidence" value="ECO:0007669"/>
    <property type="project" value="TreeGrafter"/>
</dbReference>
<dbReference type="InterPro" id="IPR000210">
    <property type="entry name" value="BTB/POZ_dom"/>
</dbReference>
<feature type="domain" description="BTB" evidence="4">
    <location>
        <begin position="42"/>
        <end position="107"/>
    </location>
</feature>
<dbReference type="PROSITE" id="PS50157">
    <property type="entry name" value="ZINC_FINGER_C2H2_2"/>
    <property type="match status" value="2"/>
</dbReference>
<feature type="compositionally biased region" description="Low complexity" evidence="3">
    <location>
        <begin position="246"/>
        <end position="258"/>
    </location>
</feature>
<reference evidence="6" key="1">
    <citation type="submission" date="2020-11" db="EMBL/GenBank/DDBJ databases">
        <authorList>
            <person name="Tran Van P."/>
        </authorList>
    </citation>
    <scope>NUCLEOTIDE SEQUENCE</scope>
</reference>
<dbReference type="InterPro" id="IPR051095">
    <property type="entry name" value="Dros_DevTransReg"/>
</dbReference>
<proteinExistence type="predicted"/>
<dbReference type="GO" id="GO:0005634">
    <property type="term" value="C:nucleus"/>
    <property type="evidence" value="ECO:0007669"/>
    <property type="project" value="TreeGrafter"/>
</dbReference>
<dbReference type="PANTHER" id="PTHR23110">
    <property type="entry name" value="BTB DOMAIN TRANSCRIPTION FACTOR"/>
    <property type="match status" value="1"/>
</dbReference>
<dbReference type="Gene3D" id="3.30.160.60">
    <property type="entry name" value="Classic Zinc Finger"/>
    <property type="match status" value="1"/>
</dbReference>
<keyword evidence="2" id="KW-0862">Zinc</keyword>
<dbReference type="InterPro" id="IPR013087">
    <property type="entry name" value="Znf_C2H2_type"/>
</dbReference>
<evidence type="ECO:0000259" key="5">
    <source>
        <dbReference type="PROSITE" id="PS50157"/>
    </source>
</evidence>
<accession>A0A7R9BNV5</accession>
<dbReference type="Proteomes" id="UP000678499">
    <property type="component" value="Unassembled WGS sequence"/>
</dbReference>
<organism evidence="6">
    <name type="scientific">Notodromas monacha</name>
    <dbReference type="NCBI Taxonomy" id="399045"/>
    <lineage>
        <taxon>Eukaryota</taxon>
        <taxon>Metazoa</taxon>
        <taxon>Ecdysozoa</taxon>
        <taxon>Arthropoda</taxon>
        <taxon>Crustacea</taxon>
        <taxon>Oligostraca</taxon>
        <taxon>Ostracoda</taxon>
        <taxon>Podocopa</taxon>
        <taxon>Podocopida</taxon>
        <taxon>Cypridocopina</taxon>
        <taxon>Cypridoidea</taxon>
        <taxon>Cyprididae</taxon>
        <taxon>Notodromas</taxon>
    </lineage>
</organism>
<sequence length="454" mass="48476">MSGGATTSTASTDGQEFCLRWNNHQTTIVSILEQQFRNEAFVDVTLAVEGLALRAHKMVLCACSPYFSALLSNTPDKHPIVILRDVGYKDMRALLDFMYRGEVSVSQDCLDRLLKVAESLRIRGLADVSEQNLKASQGGSRSRGLAQEILQTTQQHLQTHPASAASPLSMPLRSSPTNLGGPFQGLHVIAEAAASKRPLLASVGAGGSVASLNLSSSSGVVSPSTPGSPSAMAGARKRRGRPRTVSSPTASSTPLAAPASPPAESEESRDKCEFSSVENLSMSAGSFEKEYGESMEKRPKMKQEPEDLSDTGVVVKTEPEDSSSITEGSTPSSVLGEGSRLRLASSSSATFSDSGEGSEASGIGPPPYKCPYCPKEFLESKAYLRHRDRTHASISRPCPDCDATFKRTDHLSRHMRTVHSHACPVCQETLSGQLAFETHLSALHSLPQPKPPQP</sequence>
<dbReference type="Pfam" id="PF00651">
    <property type="entry name" value="BTB"/>
    <property type="match status" value="1"/>
</dbReference>
<feature type="domain" description="C2H2-type" evidence="5">
    <location>
        <begin position="396"/>
        <end position="424"/>
    </location>
</feature>
<dbReference type="PROSITE" id="PS00028">
    <property type="entry name" value="ZINC_FINGER_C2H2_1"/>
    <property type="match status" value="3"/>
</dbReference>
<keyword evidence="2" id="KW-0863">Zinc-finger</keyword>
<dbReference type="Pfam" id="PF00096">
    <property type="entry name" value="zf-C2H2"/>
    <property type="match status" value="1"/>
</dbReference>
<dbReference type="PANTHER" id="PTHR23110:SF82">
    <property type="entry name" value="PROTEIN TRAMTRACK, ALPHA ISOFORM"/>
    <property type="match status" value="1"/>
</dbReference>
<dbReference type="CDD" id="cd18315">
    <property type="entry name" value="BTB_POZ_BAB-like"/>
    <property type="match status" value="1"/>
</dbReference>
<evidence type="ECO:0000256" key="3">
    <source>
        <dbReference type="SAM" id="MobiDB-lite"/>
    </source>
</evidence>
<dbReference type="EMBL" id="CAJPEX010001247">
    <property type="protein sequence ID" value="CAG0918633.1"/>
    <property type="molecule type" value="Genomic_DNA"/>
</dbReference>
<evidence type="ECO:0000256" key="1">
    <source>
        <dbReference type="ARBA" id="ARBA00023242"/>
    </source>
</evidence>
<dbReference type="InterPro" id="IPR036236">
    <property type="entry name" value="Znf_C2H2_sf"/>
</dbReference>
<dbReference type="EMBL" id="OA883284">
    <property type="protein sequence ID" value="CAD7278481.1"/>
    <property type="molecule type" value="Genomic_DNA"/>
</dbReference>
<dbReference type="SUPFAM" id="SSF57667">
    <property type="entry name" value="beta-beta-alpha zinc fingers"/>
    <property type="match status" value="1"/>
</dbReference>
<dbReference type="Gene3D" id="3.30.710.10">
    <property type="entry name" value="Potassium Channel Kv1.1, Chain A"/>
    <property type="match status" value="1"/>
</dbReference>
<dbReference type="PROSITE" id="PS50097">
    <property type="entry name" value="BTB"/>
    <property type="match status" value="1"/>
</dbReference>
<gene>
    <name evidence="6" type="ORF">NMOB1V02_LOCUS6183</name>
</gene>
<evidence type="ECO:0000313" key="7">
    <source>
        <dbReference type="Proteomes" id="UP000678499"/>
    </source>
</evidence>
<dbReference type="OrthoDB" id="10261408at2759"/>
<feature type="compositionally biased region" description="Basic and acidic residues" evidence="3">
    <location>
        <begin position="287"/>
        <end position="305"/>
    </location>
</feature>
<evidence type="ECO:0000313" key="6">
    <source>
        <dbReference type="EMBL" id="CAD7278481.1"/>
    </source>
</evidence>
<evidence type="ECO:0000256" key="2">
    <source>
        <dbReference type="PROSITE-ProRule" id="PRU00042"/>
    </source>
</evidence>
<feature type="compositionally biased region" description="Low complexity" evidence="3">
    <location>
        <begin position="215"/>
        <end position="231"/>
    </location>
</feature>
<keyword evidence="7" id="KW-1185">Reference proteome</keyword>
<keyword evidence="1" id="KW-0539">Nucleus</keyword>
<dbReference type="SMART" id="SM00225">
    <property type="entry name" value="BTB"/>
    <property type="match status" value="1"/>
</dbReference>
<dbReference type="SUPFAM" id="SSF54695">
    <property type="entry name" value="POZ domain"/>
    <property type="match status" value="1"/>
</dbReference>
<feature type="region of interest" description="Disordered" evidence="3">
    <location>
        <begin position="154"/>
        <end position="177"/>
    </location>
</feature>
<name>A0A7R9BNV5_9CRUS</name>
<dbReference type="AlphaFoldDB" id="A0A7R9BNV5"/>
<keyword evidence="2" id="KW-0479">Metal-binding</keyword>
<evidence type="ECO:0000259" key="4">
    <source>
        <dbReference type="PROSITE" id="PS50097"/>
    </source>
</evidence>
<feature type="region of interest" description="Disordered" evidence="3">
    <location>
        <begin position="215"/>
        <end position="365"/>
    </location>
</feature>
<protein>
    <submittedName>
        <fullName evidence="6">Uncharacterized protein</fullName>
    </submittedName>
</protein>
<dbReference type="GO" id="GO:0048513">
    <property type="term" value="P:animal organ development"/>
    <property type="evidence" value="ECO:0007669"/>
    <property type="project" value="UniProtKB-ARBA"/>
</dbReference>
<dbReference type="SMART" id="SM00355">
    <property type="entry name" value="ZnF_C2H2"/>
    <property type="match status" value="3"/>
</dbReference>
<dbReference type="GO" id="GO:0003006">
    <property type="term" value="P:developmental process involved in reproduction"/>
    <property type="evidence" value="ECO:0007669"/>
    <property type="project" value="UniProtKB-ARBA"/>
</dbReference>
<feature type="domain" description="C2H2-type" evidence="5">
    <location>
        <begin position="368"/>
        <end position="396"/>
    </location>
</feature>